<keyword evidence="2" id="KW-1185">Reference proteome</keyword>
<gene>
    <name evidence="1" type="ORF">VVD49_14835</name>
</gene>
<proteinExistence type="predicted"/>
<evidence type="ECO:0000313" key="1">
    <source>
        <dbReference type="EMBL" id="MEC5387006.1"/>
    </source>
</evidence>
<comment type="caution">
    <text evidence="1">The sequence shown here is derived from an EMBL/GenBank/DDBJ whole genome shotgun (WGS) entry which is preliminary data.</text>
</comment>
<dbReference type="Proteomes" id="UP001331561">
    <property type="component" value="Unassembled WGS sequence"/>
</dbReference>
<dbReference type="EMBL" id="JAYXHS010000002">
    <property type="protein sequence ID" value="MEC5387006.1"/>
    <property type="molecule type" value="Genomic_DNA"/>
</dbReference>
<organism evidence="1 2">
    <name type="scientific">Uliginosibacterium silvisoli</name>
    <dbReference type="NCBI Taxonomy" id="3114758"/>
    <lineage>
        <taxon>Bacteria</taxon>
        <taxon>Pseudomonadati</taxon>
        <taxon>Pseudomonadota</taxon>
        <taxon>Betaproteobacteria</taxon>
        <taxon>Rhodocyclales</taxon>
        <taxon>Zoogloeaceae</taxon>
        <taxon>Uliginosibacterium</taxon>
    </lineage>
</organism>
<sequence>MIGSIPIQQRPGQFCNGVELKGVCAAFLFSKAQWRGCARQNMPGAHTCFAAPAFFAGHFGQAATPKREALLRDEMRTRENAAHGMTGAA</sequence>
<reference evidence="1 2" key="1">
    <citation type="submission" date="2024-01" db="EMBL/GenBank/DDBJ databases">
        <title>Uliginosibacterium soil sp. nov.</title>
        <authorList>
            <person name="Lv Y."/>
        </authorList>
    </citation>
    <scope>NUCLEOTIDE SEQUENCE [LARGE SCALE GENOMIC DNA]</scope>
    <source>
        <strain evidence="1 2">H3</strain>
    </source>
</reference>
<dbReference type="RefSeq" id="WP_327599955.1">
    <property type="nucleotide sequence ID" value="NZ_JAYXHS010000002.1"/>
</dbReference>
<protein>
    <submittedName>
        <fullName evidence="1">Uncharacterized protein</fullName>
    </submittedName>
</protein>
<evidence type="ECO:0000313" key="2">
    <source>
        <dbReference type="Proteomes" id="UP001331561"/>
    </source>
</evidence>
<accession>A0ABU6K5Z3</accession>
<name>A0ABU6K5Z3_9RHOO</name>